<evidence type="ECO:0000256" key="3">
    <source>
        <dbReference type="ARBA" id="ARBA00022833"/>
    </source>
</evidence>
<dbReference type="PANTHER" id="PTHR31973">
    <property type="entry name" value="POLYPROTEIN, PUTATIVE-RELATED"/>
    <property type="match status" value="1"/>
</dbReference>
<evidence type="ECO:0000259" key="6">
    <source>
        <dbReference type="PROSITE" id="PS50966"/>
    </source>
</evidence>
<proteinExistence type="predicted"/>
<dbReference type="AlphaFoldDB" id="A0AAQ3U8V9"/>
<evidence type="ECO:0000256" key="2">
    <source>
        <dbReference type="ARBA" id="ARBA00022771"/>
    </source>
</evidence>
<evidence type="ECO:0000256" key="1">
    <source>
        <dbReference type="ARBA" id="ARBA00022723"/>
    </source>
</evidence>
<keyword evidence="2 4" id="KW-0863">Zinc-finger</keyword>
<evidence type="ECO:0000313" key="8">
    <source>
        <dbReference type="Proteomes" id="UP001341281"/>
    </source>
</evidence>
<sequence length="468" mass="53725">MRFGTYKDSYDNLPRMLATIVQRNTGSYYDVKQFPNPEGGPSIVQRVFFCLGPCVRAFQYCRPILCIDGTFLTRPVQGHDTDKESGLMVTIEFYPLHLLLLRVRIPIVGIGSWNVSPLWPDVHGRWCMRHLAANFHDHFKNKELTDMFKRLCYQNQQRKFNALWKLLDELTAKQVAESSSSTSTRTANPFSQWIQDKPKEKWALLYDTNGRRYGIMTTNIAESYNMVMRGLRGLPLVGCVEFIMYGYAKYFRERYMDISADLTNPSVLFGKWITEYMKTKMDKAQKHNVVSMGTRNHRFEVACKDRSRRGVRRERTVQECLIGNNGIIHCSCFKPQLLHLPCSHVLAACREVSVDPTAFVSLYYKKETIAATWEQELYGYGMVRTYIEPNVPKWYIPDPSMKISHKGRRKTRRIRNGMDEAEAGKRPKQCTQCGAVGHNYKKYPQNAVPGVAEAGPSGNATDGAPPSF</sequence>
<dbReference type="PANTHER" id="PTHR31973:SF195">
    <property type="entry name" value="MUDR FAMILY TRANSPOSASE"/>
    <property type="match status" value="1"/>
</dbReference>
<name>A0AAQ3U8V9_PASNO</name>
<organism evidence="7 8">
    <name type="scientific">Paspalum notatum var. saurae</name>
    <dbReference type="NCBI Taxonomy" id="547442"/>
    <lineage>
        <taxon>Eukaryota</taxon>
        <taxon>Viridiplantae</taxon>
        <taxon>Streptophyta</taxon>
        <taxon>Embryophyta</taxon>
        <taxon>Tracheophyta</taxon>
        <taxon>Spermatophyta</taxon>
        <taxon>Magnoliopsida</taxon>
        <taxon>Liliopsida</taxon>
        <taxon>Poales</taxon>
        <taxon>Poaceae</taxon>
        <taxon>PACMAD clade</taxon>
        <taxon>Panicoideae</taxon>
        <taxon>Andropogonodae</taxon>
        <taxon>Paspaleae</taxon>
        <taxon>Paspalinae</taxon>
        <taxon>Paspalum</taxon>
    </lineage>
</organism>
<feature type="domain" description="SWIM-type" evidence="6">
    <location>
        <begin position="315"/>
        <end position="353"/>
    </location>
</feature>
<feature type="region of interest" description="Disordered" evidence="5">
    <location>
        <begin position="447"/>
        <end position="468"/>
    </location>
</feature>
<dbReference type="InterPro" id="IPR006564">
    <property type="entry name" value="Znf_PMZ"/>
</dbReference>
<dbReference type="GO" id="GO:0008270">
    <property type="term" value="F:zinc ion binding"/>
    <property type="evidence" value="ECO:0007669"/>
    <property type="project" value="UniProtKB-KW"/>
</dbReference>
<keyword evidence="8" id="KW-1185">Reference proteome</keyword>
<accession>A0AAQ3U8V9</accession>
<evidence type="ECO:0000256" key="4">
    <source>
        <dbReference type="PROSITE-ProRule" id="PRU00325"/>
    </source>
</evidence>
<keyword evidence="3" id="KW-0862">Zinc</keyword>
<dbReference type="SMART" id="SM00575">
    <property type="entry name" value="ZnF_PMZ"/>
    <property type="match status" value="1"/>
</dbReference>
<reference evidence="7 8" key="1">
    <citation type="submission" date="2024-02" db="EMBL/GenBank/DDBJ databases">
        <title>High-quality chromosome-scale genome assembly of Pensacola bahiagrass (Paspalum notatum Flugge var. saurae).</title>
        <authorList>
            <person name="Vega J.M."/>
            <person name="Podio M."/>
            <person name="Orjuela J."/>
            <person name="Siena L.A."/>
            <person name="Pessino S.C."/>
            <person name="Combes M.C."/>
            <person name="Mariac C."/>
            <person name="Albertini E."/>
            <person name="Pupilli F."/>
            <person name="Ortiz J.P.A."/>
            <person name="Leblanc O."/>
        </authorList>
    </citation>
    <scope>NUCLEOTIDE SEQUENCE [LARGE SCALE GENOMIC DNA]</scope>
    <source>
        <strain evidence="7">R1</strain>
        <tissue evidence="7">Leaf</tissue>
    </source>
</reference>
<protein>
    <recommendedName>
        <fullName evidence="6">SWIM-type domain-containing protein</fullName>
    </recommendedName>
</protein>
<keyword evidence="1" id="KW-0479">Metal-binding</keyword>
<dbReference type="PROSITE" id="PS50966">
    <property type="entry name" value="ZF_SWIM"/>
    <property type="match status" value="1"/>
</dbReference>
<gene>
    <name evidence="7" type="ORF">U9M48_032890</name>
</gene>
<evidence type="ECO:0000256" key="5">
    <source>
        <dbReference type="SAM" id="MobiDB-lite"/>
    </source>
</evidence>
<evidence type="ECO:0000313" key="7">
    <source>
        <dbReference type="EMBL" id="WVZ86047.1"/>
    </source>
</evidence>
<dbReference type="EMBL" id="CP144751">
    <property type="protein sequence ID" value="WVZ86047.1"/>
    <property type="molecule type" value="Genomic_DNA"/>
</dbReference>
<dbReference type="Proteomes" id="UP001341281">
    <property type="component" value="Chromosome 07"/>
</dbReference>
<dbReference type="InterPro" id="IPR007527">
    <property type="entry name" value="Znf_SWIM"/>
</dbReference>